<feature type="region of interest" description="Disordered" evidence="1">
    <location>
        <begin position="236"/>
        <end position="265"/>
    </location>
</feature>
<keyword evidence="3" id="KW-1185">Reference proteome</keyword>
<dbReference type="Proteomes" id="UP000750502">
    <property type="component" value="Unassembled WGS sequence"/>
</dbReference>
<reference evidence="2" key="2">
    <citation type="submission" date="2020-10" db="EMBL/GenBank/DDBJ databases">
        <authorList>
            <person name="Peck L.D."/>
            <person name="Nowell R.W."/>
            <person name="Flood J."/>
            <person name="Ryan M.J."/>
            <person name="Barraclough T.G."/>
        </authorList>
    </citation>
    <scope>NUCLEOTIDE SEQUENCE</scope>
    <source>
        <strain evidence="2">IMI 127659i</strain>
    </source>
</reference>
<dbReference type="AlphaFoldDB" id="A0A9P7HGJ8"/>
<evidence type="ECO:0000313" key="2">
    <source>
        <dbReference type="EMBL" id="KAG5758922.1"/>
    </source>
</evidence>
<comment type="caution">
    <text evidence="2">The sequence shown here is derived from an EMBL/GenBank/DDBJ whole genome shotgun (WGS) entry which is preliminary data.</text>
</comment>
<reference evidence="2" key="1">
    <citation type="journal article" date="2020" name="bioRxiv">
        <title>Historical genomics reveals the evolutionary mechanisms behind multiple outbreaks of the host-specific coffee wilt pathogen Fusarium xylarioides.</title>
        <authorList>
            <person name="Peck D."/>
            <person name="Nowell R.W."/>
            <person name="Flood J."/>
            <person name="Ryan M.J."/>
            <person name="Barraclough T.G."/>
        </authorList>
    </citation>
    <scope>NUCLEOTIDE SEQUENCE</scope>
    <source>
        <strain evidence="2">IMI 127659i</strain>
    </source>
</reference>
<proteinExistence type="predicted"/>
<dbReference type="EMBL" id="JADFTT010000737">
    <property type="protein sequence ID" value="KAG5758922.1"/>
    <property type="molecule type" value="Genomic_DNA"/>
</dbReference>
<accession>A0A9P7HGJ8</accession>
<protein>
    <submittedName>
        <fullName evidence="2">Uncharacterized protein</fullName>
    </submittedName>
</protein>
<evidence type="ECO:0000313" key="3">
    <source>
        <dbReference type="Proteomes" id="UP000750502"/>
    </source>
</evidence>
<gene>
    <name evidence="2" type="ORF">H9Q72_012951</name>
</gene>
<organism evidence="2 3">
    <name type="scientific">Fusarium xylarioides</name>
    <dbReference type="NCBI Taxonomy" id="221167"/>
    <lineage>
        <taxon>Eukaryota</taxon>
        <taxon>Fungi</taxon>
        <taxon>Dikarya</taxon>
        <taxon>Ascomycota</taxon>
        <taxon>Pezizomycotina</taxon>
        <taxon>Sordariomycetes</taxon>
        <taxon>Hypocreomycetidae</taxon>
        <taxon>Hypocreales</taxon>
        <taxon>Nectriaceae</taxon>
        <taxon>Fusarium</taxon>
        <taxon>Fusarium fujikuroi species complex</taxon>
    </lineage>
</organism>
<name>A0A9P7HGJ8_9HYPO</name>
<sequence>MAAAVNVESDGSIRDLFQDPPFNLENVRFDVSGLASRDDLDVETLETLYNQLLQEIYDRTGVTALYPPGQFPGCHDATVKLLMKNHGLMGTESFTKFTGYRTLQRQAKSVAGQDQELPEDIKNLIPCPYAPVLLSSIALVIFRKPPTGSPSNSVISMFCAKKVVKWLNLAIRIYETNRSHLMYISVDDGYNLDDGRQSLLIQHGDKKYLRVKSHTVDDSVFQHEIDQYFDPEWTGFSDHDNPSDNEMDLDSQHDTSNESVQPDSDDKLQKLYTMLRRHEPVFLKFSQESPQILVNSASAARDLMQLTILVNKTNEIMEAEAKRQTEHDKNMMTILKYVDHAYQDIQTRIGTLQQRLTESVAENLTKINASMQERLTETVTGISTQVNASMQNGAELYEQAVLSAFEESDILKTIIEKAVAELQPHVNRQIVNGDNALDEDMQ</sequence>
<dbReference type="OrthoDB" id="5071523at2759"/>
<evidence type="ECO:0000256" key="1">
    <source>
        <dbReference type="SAM" id="MobiDB-lite"/>
    </source>
</evidence>